<name>A0ACC2MLS5_PERAE</name>
<dbReference type="EMBL" id="CM056810">
    <property type="protein sequence ID" value="KAJ8646568.1"/>
    <property type="molecule type" value="Genomic_DNA"/>
</dbReference>
<gene>
    <name evidence="1" type="ORF">MRB53_008316</name>
</gene>
<accession>A0ACC2MLS5</accession>
<organism evidence="1 2">
    <name type="scientific">Persea americana</name>
    <name type="common">Avocado</name>
    <dbReference type="NCBI Taxonomy" id="3435"/>
    <lineage>
        <taxon>Eukaryota</taxon>
        <taxon>Viridiplantae</taxon>
        <taxon>Streptophyta</taxon>
        <taxon>Embryophyta</taxon>
        <taxon>Tracheophyta</taxon>
        <taxon>Spermatophyta</taxon>
        <taxon>Magnoliopsida</taxon>
        <taxon>Magnoliidae</taxon>
        <taxon>Laurales</taxon>
        <taxon>Lauraceae</taxon>
        <taxon>Persea</taxon>
    </lineage>
</organism>
<dbReference type="Proteomes" id="UP001234297">
    <property type="component" value="Chromosome 2"/>
</dbReference>
<evidence type="ECO:0000313" key="1">
    <source>
        <dbReference type="EMBL" id="KAJ8646568.1"/>
    </source>
</evidence>
<reference evidence="1 2" key="1">
    <citation type="journal article" date="2022" name="Hortic Res">
        <title>A haplotype resolved chromosomal level avocado genome allows analysis of novel avocado genes.</title>
        <authorList>
            <person name="Nath O."/>
            <person name="Fletcher S.J."/>
            <person name="Hayward A."/>
            <person name="Shaw L.M."/>
            <person name="Masouleh A.K."/>
            <person name="Furtado A."/>
            <person name="Henry R.J."/>
            <person name="Mitter N."/>
        </authorList>
    </citation>
    <scope>NUCLEOTIDE SEQUENCE [LARGE SCALE GENOMIC DNA]</scope>
    <source>
        <strain evidence="2">cv. Hass</strain>
    </source>
</reference>
<evidence type="ECO:0000313" key="2">
    <source>
        <dbReference type="Proteomes" id="UP001234297"/>
    </source>
</evidence>
<keyword evidence="2" id="KW-1185">Reference proteome</keyword>
<sequence>MKQQQMGSIDRSWDGVIIAATIGILQFIYHGGGGGQGGGLKLVESHFHLLKEISLYASISLISLTNCKPLPCSTAHKNALFFIILAYASLLSAAAPTKLWWLPYLSCIRPLYELLRDFYLFSTNKPFHHFWEFWGQVQNAAARCKQSAQKIIHHFVPNYVGPSSSAPANSNSDEVN</sequence>
<proteinExistence type="predicted"/>
<protein>
    <submittedName>
        <fullName evidence="1">Uncharacterized protein</fullName>
    </submittedName>
</protein>
<comment type="caution">
    <text evidence="1">The sequence shown here is derived from an EMBL/GenBank/DDBJ whole genome shotgun (WGS) entry which is preliminary data.</text>
</comment>